<evidence type="ECO:0000256" key="1">
    <source>
        <dbReference type="SAM" id="Coils"/>
    </source>
</evidence>
<feature type="region of interest" description="Disordered" evidence="2">
    <location>
        <begin position="1175"/>
        <end position="1215"/>
    </location>
</feature>
<dbReference type="GeneID" id="27688549"/>
<dbReference type="InParanoid" id="A0A0L0HG42"/>
<feature type="compositionally biased region" description="Basic and acidic residues" evidence="2">
    <location>
        <begin position="1276"/>
        <end position="1304"/>
    </location>
</feature>
<dbReference type="RefSeq" id="XP_016607813.1">
    <property type="nucleotide sequence ID" value="XM_016753377.1"/>
</dbReference>
<proteinExistence type="predicted"/>
<accession>A0A0L0HG42</accession>
<dbReference type="PANTHER" id="PTHR23159">
    <property type="entry name" value="CENTROSOMAL PROTEIN 2"/>
    <property type="match status" value="1"/>
</dbReference>
<feature type="compositionally biased region" description="Basic and acidic residues" evidence="2">
    <location>
        <begin position="1195"/>
        <end position="1207"/>
    </location>
</feature>
<feature type="compositionally biased region" description="Low complexity" evidence="2">
    <location>
        <begin position="1175"/>
        <end position="1191"/>
    </location>
</feature>
<dbReference type="PANTHER" id="PTHR23159:SF60">
    <property type="entry name" value="SPINDLE ASSEMBLY ABNORMAL PROTEIN 4"/>
    <property type="match status" value="1"/>
</dbReference>
<feature type="region of interest" description="Disordered" evidence="2">
    <location>
        <begin position="1268"/>
        <end position="1336"/>
    </location>
</feature>
<feature type="coiled-coil region" evidence="1">
    <location>
        <begin position="1121"/>
        <end position="1162"/>
    </location>
</feature>
<gene>
    <name evidence="3" type="ORF">SPPG_05151</name>
</gene>
<keyword evidence="1" id="KW-0175">Coiled coil</keyword>
<dbReference type="OrthoDB" id="2118861at2759"/>
<evidence type="ECO:0000256" key="2">
    <source>
        <dbReference type="SAM" id="MobiDB-lite"/>
    </source>
</evidence>
<dbReference type="EMBL" id="KQ257457">
    <property type="protein sequence ID" value="KNC99773.1"/>
    <property type="molecule type" value="Genomic_DNA"/>
</dbReference>
<dbReference type="VEuPathDB" id="FungiDB:SPPG_05151"/>
<evidence type="ECO:0000313" key="4">
    <source>
        <dbReference type="Proteomes" id="UP000053201"/>
    </source>
</evidence>
<dbReference type="Proteomes" id="UP000053201">
    <property type="component" value="Unassembled WGS sequence"/>
</dbReference>
<keyword evidence="4" id="KW-1185">Reference proteome</keyword>
<organism evidence="3 4">
    <name type="scientific">Spizellomyces punctatus (strain DAOM BR117)</name>
    <dbReference type="NCBI Taxonomy" id="645134"/>
    <lineage>
        <taxon>Eukaryota</taxon>
        <taxon>Fungi</taxon>
        <taxon>Fungi incertae sedis</taxon>
        <taxon>Chytridiomycota</taxon>
        <taxon>Chytridiomycota incertae sedis</taxon>
        <taxon>Chytridiomycetes</taxon>
        <taxon>Spizellomycetales</taxon>
        <taxon>Spizellomycetaceae</taxon>
        <taxon>Spizellomyces</taxon>
    </lineage>
</organism>
<protein>
    <submittedName>
        <fullName evidence="3">Uncharacterized protein</fullName>
    </submittedName>
</protein>
<reference evidence="3 4" key="1">
    <citation type="submission" date="2009-08" db="EMBL/GenBank/DDBJ databases">
        <title>The Genome Sequence of Spizellomyces punctatus strain DAOM BR117.</title>
        <authorList>
            <consortium name="The Broad Institute Genome Sequencing Platform"/>
            <person name="Russ C."/>
            <person name="Cuomo C."/>
            <person name="Shea T."/>
            <person name="Young S.K."/>
            <person name="Zeng Q."/>
            <person name="Koehrsen M."/>
            <person name="Haas B."/>
            <person name="Borodovsky M."/>
            <person name="Guigo R."/>
            <person name="Alvarado L."/>
            <person name="Berlin A."/>
            <person name="Bochicchio J."/>
            <person name="Borenstein D."/>
            <person name="Chapman S."/>
            <person name="Chen Z."/>
            <person name="Engels R."/>
            <person name="Freedman E."/>
            <person name="Gellesch M."/>
            <person name="Goldberg J."/>
            <person name="Griggs A."/>
            <person name="Gujja S."/>
            <person name="Heiman D."/>
            <person name="Hepburn T."/>
            <person name="Howarth C."/>
            <person name="Jen D."/>
            <person name="Larson L."/>
            <person name="Lewis B."/>
            <person name="Mehta T."/>
            <person name="Park D."/>
            <person name="Pearson M."/>
            <person name="Roberts A."/>
            <person name="Saif S."/>
            <person name="Shenoy N."/>
            <person name="Sisk P."/>
            <person name="Stolte C."/>
            <person name="Sykes S."/>
            <person name="Thomson T."/>
            <person name="Walk T."/>
            <person name="White J."/>
            <person name="Yandava C."/>
            <person name="Burger G."/>
            <person name="Gray M.W."/>
            <person name="Holland P.W.H."/>
            <person name="King N."/>
            <person name="Lang F.B.F."/>
            <person name="Roger A.J."/>
            <person name="Ruiz-Trillo I."/>
            <person name="Lander E."/>
            <person name="Nusbaum C."/>
        </authorList>
    </citation>
    <scope>NUCLEOTIDE SEQUENCE [LARGE SCALE GENOMIC DNA]</scope>
    <source>
        <strain evidence="3 4">DAOM BR117</strain>
    </source>
</reference>
<sequence>MAPEYPINSNDLTEDQILDVKASWLDPDTDIEGGEHNMAGVFERLSRLSLFSVSDYTLDLSTDFDDDFDEFNGAGEVADMSVKDLIVKYHWIGDVGIVENLFEIPSDLDTAAQKILVEDRKRMAEIIHNAHTPLSTSKISQTASTRSQELLQLHARLSYVITTYHWVGDVGILQRLFDEGVVEGGEKVLVADRRRMLGLLEVYHPILTVTHLAEEEVNDDDTLDYLIEEERTKHGVDTQQLVHLNLLITDIIASYHWIGDITVLSKIFTLGKEEDGLLGDRLRMLDVLRPSHPYININSDLYDPDTLLTNMIIKHHWVGETKVAEKLFDLSVAYAWDANAESYSLVHDRERMLQVLKSYHPLLELENPYEALRDANARLVELVEKYHWIGDTTVLHQIFDFRHNQDTEHILLSDRKRMLEALTAVHPLVAVNSHLYDVDVLLVKVIGMYHWIGDVELVEQLFDLEFVEDSEGADVEVVLADRRRMVRILLAYHDGLKSATSTDAMNIDYETLPSVSNDEQQVIDDHLRLSYHYEEAFRAQQVIDDHLQLSYDYEKVFRAQQVVDEHLQLSYDYEKAFREQETQQQPSDQQVVDEHLRLSYEYEATFRAQEVVDDHLKLSYDYETAFRAQEVVDDHLQLSYDYEKAFRAQQVVDDHLALSYEYEAAARVQEAKEEGQKDVDDHLRLSYEYEKAFRKQTQDGTIYSRDLARSVADTRQSLFDDKHVQETLRDSTDQNTIDEHLKLSYVYEKSFLAALAKTEGTSRSIRVSEKIASTTEGTHDLKFLEHLVQRVEGAADLLDSQESRQTLVNKLKGLVERLESVGVQPRAAEERRTGDSQEVVDNHLAMSYRLEAEWWKKMASAQPMAEQRTISVRVIPQTTDDRSRSYWESYATSIKSNVPDDKEALVEDVHTDPEQWAAELDRLKTLARHLRSTPSSERVRLLNTYLEGQVGEASVDVLRGEIKDAVKRMGDVDADWLDGLISTWEEGVREFEEEETIPDTGFSSPVTERERLPTPSIDFETLQTRIQTLEATLSKTQSALSQITIDHQLLLSYSNDLTAAVLPLRPSSPESNHSHQTQLQHFTHNLTHLLSLAHRYTSLQQTLHDTEARLRARDTYLRTTVLDSARQVQSLEQRVSDLTSENEDLKQDLKLEQRGKRSLERELLQMDEGLRDCGCGFRRSGRTSRTGSFASVSSTKDDGHDGVEPRRRPSRTGSFTSLLHSKLDDLQDSDVIIHDVPDDAIETRSNIDSLKAETFALKYALNQLKTQNQSLSSRLESLEQDRERRVKEEMRFVGEERSKDEKKLATKQSPISPVGKSPKVRMSFPQTRNPFHIDQE</sequence>
<evidence type="ECO:0000313" key="3">
    <source>
        <dbReference type="EMBL" id="KNC99773.1"/>
    </source>
</evidence>
<feature type="region of interest" description="Disordered" evidence="2">
    <location>
        <begin position="989"/>
        <end position="1009"/>
    </location>
</feature>
<dbReference type="STRING" id="645134.A0A0L0HG42"/>
<name>A0A0L0HG42_SPIPD</name>